<comment type="caution">
    <text evidence="9">The sequence shown here is derived from an EMBL/GenBank/DDBJ whole genome shotgun (WGS) entry which is preliminary data.</text>
</comment>
<evidence type="ECO:0000256" key="4">
    <source>
        <dbReference type="ARBA" id="ARBA00044517"/>
    </source>
</evidence>
<dbReference type="InterPro" id="IPR051862">
    <property type="entry name" value="GT-like_domain_containing_1"/>
</dbReference>
<comment type="similarity">
    <text evidence="1">Belongs to the glycosyltransferase group 1 family. Glycosyltransferase 4 subfamily.</text>
</comment>
<evidence type="ECO:0000313" key="10">
    <source>
        <dbReference type="Proteomes" id="UP001147830"/>
    </source>
</evidence>
<dbReference type="SUPFAM" id="SSF53756">
    <property type="entry name" value="UDP-Glycosyltransferase/glycogen phosphorylase"/>
    <property type="match status" value="1"/>
</dbReference>
<reference evidence="9" key="1">
    <citation type="journal article" date="2022" name="Front. Microbiol.">
        <title>Genome-based taxonomic rearrangement of Oceanobacter-related bacteria including the description of Thalassolituus hydrocarbonoclasticus sp. nov. and Thalassolituus pacificus sp. nov. and emended description of the genus Thalassolituus.</title>
        <authorList>
            <person name="Dong C."/>
            <person name="Wei L."/>
            <person name="Wang J."/>
            <person name="Lai Q."/>
            <person name="Huang Z."/>
            <person name="Shao Z."/>
        </authorList>
    </citation>
    <scope>NUCLEOTIDE SEQUENCE</scope>
    <source>
        <strain evidence="9">59MF3M-4</strain>
    </source>
</reference>
<organism evidence="9 10">
    <name type="scientific">Thalassolituus pacificus</name>
    <dbReference type="NCBI Taxonomy" id="2975440"/>
    <lineage>
        <taxon>Bacteria</taxon>
        <taxon>Pseudomonadati</taxon>
        <taxon>Pseudomonadota</taxon>
        <taxon>Gammaproteobacteria</taxon>
        <taxon>Oceanospirillales</taxon>
        <taxon>Oceanospirillaceae</taxon>
        <taxon>Thalassolituus</taxon>
    </lineage>
</organism>
<dbReference type="Proteomes" id="UP001147830">
    <property type="component" value="Unassembled WGS sequence"/>
</dbReference>
<proteinExistence type="inferred from homology"/>
<dbReference type="RefSeq" id="WP_260976422.1">
    <property type="nucleotide sequence ID" value="NZ_JAOANI010000019.1"/>
</dbReference>
<gene>
    <name evidence="9" type="ORF">NYR02_11020</name>
</gene>
<keyword evidence="3" id="KW-0808">Transferase</keyword>
<dbReference type="InterPro" id="IPR001296">
    <property type="entry name" value="Glyco_trans_1"/>
</dbReference>
<evidence type="ECO:0000313" key="9">
    <source>
        <dbReference type="EMBL" id="MCT7359556.1"/>
    </source>
</evidence>
<dbReference type="InterPro" id="IPR022701">
    <property type="entry name" value="QTMAN_N"/>
</dbReference>
<evidence type="ECO:0000256" key="1">
    <source>
        <dbReference type="ARBA" id="ARBA00009481"/>
    </source>
</evidence>
<accession>A0A9X2WFM3</accession>
<evidence type="ECO:0000256" key="2">
    <source>
        <dbReference type="ARBA" id="ARBA00022676"/>
    </source>
</evidence>
<dbReference type="EC" id="2.4.1.110" evidence="4"/>
<dbReference type="GO" id="GO:0016438">
    <property type="term" value="F:tRNA-queuosine(34) beta-mannosyltransferase activity"/>
    <property type="evidence" value="ECO:0007669"/>
    <property type="project" value="UniProtKB-EC"/>
</dbReference>
<dbReference type="Pfam" id="PF00534">
    <property type="entry name" value="Glycos_transf_1"/>
    <property type="match status" value="1"/>
</dbReference>
<dbReference type="Gene3D" id="3.40.50.2000">
    <property type="entry name" value="Glycogen Phosphorylase B"/>
    <property type="match status" value="1"/>
</dbReference>
<dbReference type="PANTHER" id="PTHR13615">
    <property type="entry name" value="GLYCOSYLTRANSFERASE-LIKE 1"/>
    <property type="match status" value="1"/>
</dbReference>
<keyword evidence="2" id="KW-0328">Glycosyltransferase</keyword>
<dbReference type="Pfam" id="PF12038">
    <property type="entry name" value="QTMAN_N"/>
    <property type="match status" value="1"/>
</dbReference>
<feature type="domain" description="tRNA-queuosine alpha-mannosyltransferase N-terminal" evidence="8">
    <location>
        <begin position="4"/>
        <end position="173"/>
    </location>
</feature>
<sequence>MSKKILLLSAYRSDSHASWVNWLTQNLAADWRVLELPGRYFRWRIRGNPLSWLDELPELLHDWQPERILATSMVDIATIKGLVPQLAVVPVSYYFHENQFAYPQGEGQHDSVDPMMVQLYGALAADECLFNSDFNRQTFLTGVDALLKKLPDCKPSSLSDRLRKKSTILPVPVNAVMAGEKIPGLIVWNHRWEYDKKPENFLQLLQLLKAQGVDFKLALLGARAQKTPAALNQIRTEFSAQILVDGMLSRTDYKYWLGAAQVVVSTAIHEFQGLSVHEAVSAGAVPVVPDDLCYREQYPAALRYPPADTGAAATIIRAVLSDSDRRLPPATVTSSADAWQQWFSLLRQ</sequence>
<evidence type="ECO:0000256" key="5">
    <source>
        <dbReference type="ARBA" id="ARBA00044539"/>
    </source>
</evidence>
<evidence type="ECO:0000259" key="8">
    <source>
        <dbReference type="Pfam" id="PF12038"/>
    </source>
</evidence>
<comment type="catalytic activity">
    <reaction evidence="6">
        <text>queuosine(34) in tRNA(Asp) + GDP-alpha-D-mannose = O-4''-alpha-D-mannosylqueuosine(34) in tRNA(Asp) + GDP + H(+)</text>
        <dbReference type="Rhea" id="RHEA:12885"/>
        <dbReference type="Rhea" id="RHEA-COMP:18572"/>
        <dbReference type="Rhea" id="RHEA-COMP:18581"/>
        <dbReference type="ChEBI" id="CHEBI:15378"/>
        <dbReference type="ChEBI" id="CHEBI:57527"/>
        <dbReference type="ChEBI" id="CHEBI:58189"/>
        <dbReference type="ChEBI" id="CHEBI:194431"/>
        <dbReference type="ChEBI" id="CHEBI:194442"/>
        <dbReference type="EC" id="2.4.1.110"/>
    </reaction>
    <physiologicalReaction direction="left-to-right" evidence="6">
        <dbReference type="Rhea" id="RHEA:12886"/>
    </physiologicalReaction>
</comment>
<feature type="domain" description="Glycosyl transferase family 1" evidence="7">
    <location>
        <begin position="186"/>
        <end position="322"/>
    </location>
</feature>
<evidence type="ECO:0000259" key="7">
    <source>
        <dbReference type="Pfam" id="PF00534"/>
    </source>
</evidence>
<name>A0A9X2WFM3_9GAMM</name>
<evidence type="ECO:0000256" key="6">
    <source>
        <dbReference type="ARBA" id="ARBA00048439"/>
    </source>
</evidence>
<evidence type="ECO:0000256" key="3">
    <source>
        <dbReference type="ARBA" id="ARBA00022679"/>
    </source>
</evidence>
<dbReference type="AlphaFoldDB" id="A0A9X2WFM3"/>
<keyword evidence="10" id="KW-1185">Reference proteome</keyword>
<dbReference type="EMBL" id="JAOANI010000019">
    <property type="protein sequence ID" value="MCT7359556.1"/>
    <property type="molecule type" value="Genomic_DNA"/>
</dbReference>
<dbReference type="PANTHER" id="PTHR13615:SF3">
    <property type="entry name" value="GLYCOSYLTRANSFERASE-LIKE DOMAIN-CONTAINING PROTEIN 1"/>
    <property type="match status" value="1"/>
</dbReference>
<reference evidence="9" key="2">
    <citation type="submission" date="2022-08" db="EMBL/GenBank/DDBJ databases">
        <authorList>
            <person name="Dong C."/>
        </authorList>
    </citation>
    <scope>NUCLEOTIDE SEQUENCE</scope>
    <source>
        <strain evidence="9">59MF3M-4</strain>
    </source>
</reference>
<protein>
    <recommendedName>
        <fullName evidence="5">tRNA-queuosine alpha-mannosyltransferase</fullName>
        <ecNumber evidence="4">2.4.1.110</ecNumber>
    </recommendedName>
</protein>